<dbReference type="InterPro" id="IPR000832">
    <property type="entry name" value="GPCR_2_secretin-like"/>
</dbReference>
<organism evidence="10 11">
    <name type="scientific">Timema podura</name>
    <name type="common">Walking stick</name>
    <dbReference type="NCBI Taxonomy" id="61482"/>
    <lineage>
        <taxon>Eukaryota</taxon>
        <taxon>Metazoa</taxon>
        <taxon>Ecdysozoa</taxon>
        <taxon>Arthropoda</taxon>
        <taxon>Hexapoda</taxon>
        <taxon>Insecta</taxon>
        <taxon>Pterygota</taxon>
        <taxon>Neoptera</taxon>
        <taxon>Polyneoptera</taxon>
        <taxon>Phasmatodea</taxon>
        <taxon>Timematodea</taxon>
        <taxon>Timematoidea</taxon>
        <taxon>Timematidae</taxon>
        <taxon>Timema</taxon>
    </lineage>
</organism>
<evidence type="ECO:0000256" key="6">
    <source>
        <dbReference type="SAM" id="MobiDB-lite"/>
    </source>
</evidence>
<protein>
    <submittedName>
        <fullName evidence="10">Uncharacterized protein</fullName>
    </submittedName>
</protein>
<accession>A0ABN7NKZ3</accession>
<dbReference type="SUPFAM" id="SSF81321">
    <property type="entry name" value="Family A G protein-coupled receptor-like"/>
    <property type="match status" value="1"/>
</dbReference>
<feature type="compositionally biased region" description="Polar residues" evidence="6">
    <location>
        <begin position="482"/>
        <end position="513"/>
    </location>
</feature>
<name>A0ABN7NKZ3_TIMPD</name>
<proteinExistence type="predicted"/>
<comment type="subcellular location">
    <subcellularLocation>
        <location evidence="1">Membrane</location>
        <topology evidence="1">Multi-pass membrane protein</topology>
    </subcellularLocation>
</comment>
<dbReference type="PANTHER" id="PTHR47767">
    <property type="entry name" value="ADHESION G PROTEIN-COUPLED RECEPTOR G7"/>
    <property type="match status" value="1"/>
</dbReference>
<dbReference type="InterPro" id="IPR053066">
    <property type="entry name" value="ADGR_G7"/>
</dbReference>
<dbReference type="InterPro" id="IPR057244">
    <property type="entry name" value="GAIN_B"/>
</dbReference>
<dbReference type="EMBL" id="CAJPIN010003808">
    <property type="protein sequence ID" value="CAG2056410.1"/>
    <property type="molecule type" value="Genomic_DNA"/>
</dbReference>
<dbReference type="PANTHER" id="PTHR47767:SF1">
    <property type="entry name" value="ADHESION G PROTEIN-COUPLED RECEPTOR G7"/>
    <property type="match status" value="1"/>
</dbReference>
<dbReference type="Pfam" id="PF01825">
    <property type="entry name" value="GPS"/>
    <property type="match status" value="1"/>
</dbReference>
<keyword evidence="3 7" id="KW-1133">Transmembrane helix</keyword>
<dbReference type="PROSITE" id="PS50261">
    <property type="entry name" value="G_PROTEIN_RECEP_F2_4"/>
    <property type="match status" value="1"/>
</dbReference>
<dbReference type="Pfam" id="PF00002">
    <property type="entry name" value="7tm_2"/>
    <property type="match status" value="1"/>
</dbReference>
<evidence type="ECO:0000259" key="8">
    <source>
        <dbReference type="PROSITE" id="PS50221"/>
    </source>
</evidence>
<feature type="transmembrane region" description="Helical" evidence="7">
    <location>
        <begin position="327"/>
        <end position="351"/>
    </location>
</feature>
<evidence type="ECO:0000256" key="7">
    <source>
        <dbReference type="SAM" id="Phobius"/>
    </source>
</evidence>
<evidence type="ECO:0000256" key="3">
    <source>
        <dbReference type="ARBA" id="ARBA00022989"/>
    </source>
</evidence>
<reference evidence="10" key="1">
    <citation type="submission" date="2021-03" db="EMBL/GenBank/DDBJ databases">
        <authorList>
            <person name="Tran Van P."/>
        </authorList>
    </citation>
    <scope>NUCLEOTIDE SEQUENCE</scope>
</reference>
<keyword evidence="4 7" id="KW-0472">Membrane</keyword>
<feature type="transmembrane region" description="Helical" evidence="7">
    <location>
        <begin position="249"/>
        <end position="276"/>
    </location>
</feature>
<dbReference type="SMART" id="SM00303">
    <property type="entry name" value="GPS"/>
    <property type="match status" value="1"/>
</dbReference>
<evidence type="ECO:0000259" key="9">
    <source>
        <dbReference type="PROSITE" id="PS50261"/>
    </source>
</evidence>
<feature type="non-terminal residue" evidence="10">
    <location>
        <position position="568"/>
    </location>
</feature>
<dbReference type="PROSITE" id="PS50221">
    <property type="entry name" value="GAIN_B"/>
    <property type="match status" value="1"/>
</dbReference>
<dbReference type="PRINTS" id="PR00249">
    <property type="entry name" value="GPCRSECRETIN"/>
</dbReference>
<evidence type="ECO:0000313" key="10">
    <source>
        <dbReference type="EMBL" id="CAG2056410.1"/>
    </source>
</evidence>
<feature type="domain" description="G-protein coupled receptors family 2 profile 2" evidence="9">
    <location>
        <begin position="251"/>
        <end position="490"/>
    </location>
</feature>
<keyword evidence="5" id="KW-1015">Disulfide bond</keyword>
<keyword evidence="2 7" id="KW-0812">Transmembrane</keyword>
<dbReference type="Proteomes" id="UP001153148">
    <property type="component" value="Unassembled WGS sequence"/>
</dbReference>
<feature type="transmembrane region" description="Helical" evidence="7">
    <location>
        <begin position="404"/>
        <end position="429"/>
    </location>
</feature>
<gene>
    <name evidence="10" type="ORF">TPAB3V08_LOCUS3402</name>
</gene>
<feature type="region of interest" description="Disordered" evidence="6">
    <location>
        <begin position="479"/>
        <end position="513"/>
    </location>
</feature>
<evidence type="ECO:0000256" key="5">
    <source>
        <dbReference type="ARBA" id="ARBA00023157"/>
    </source>
</evidence>
<evidence type="ECO:0000256" key="2">
    <source>
        <dbReference type="ARBA" id="ARBA00022692"/>
    </source>
</evidence>
<dbReference type="Gene3D" id="2.60.220.50">
    <property type="match status" value="1"/>
</dbReference>
<feature type="domain" description="GAIN-B" evidence="8">
    <location>
        <begin position="87"/>
        <end position="241"/>
    </location>
</feature>
<keyword evidence="11" id="KW-1185">Reference proteome</keyword>
<dbReference type="InterPro" id="IPR017981">
    <property type="entry name" value="GPCR_2-like_7TM"/>
</dbReference>
<sequence length="568" mass="64196">MIGVISNLMNVNDTVLVECDKNETITQSLVEVVHKYVRMVSLPLGEELVISTENIALKAMDVTFEEKYLVQGISFFPRHSKRLSNLEMTTASSEENLDALSKEDCYDASINIPGEALLLASKRMSNVRVQFVSYQNGKFFRTSNSEAEINKTIVKKTYKMYQHIITAAIKNVFVENLTETVRYSLPNLGGSHKQVCVYWNPESQEWLQDGIIIVNHSDLVVSCESTHMTAFSVLLDPSPNEPLPANHEFILTIISYIGSTLSIFGLIFTILTYSIFRCLNRDRSGKILLNLCISLLFMNVAFLLLALKDDMVRFDVCMGIAVATHFFLLSSLMWMCVEALNMYQMIIMVFATSETHFMLKRMVCAWGLPVIIVSSTVIYDIAFYQSVESKYCFIRPRDQLVYNITYFGPACCLLAINVVVFVLVARVLFRNKMAGKMGSNSESGITMAQIRGAFTVMTLLGVTWTFGAFAFGTFKKRRGPLPSSSTANSNSRHTIMSSTHSQSTRKTSLHNNGLENRKHSSFWKRFRSFFENLSAMRNSRHPDGSLCLLALNRSLTNYTIFDPRRLVS</sequence>
<evidence type="ECO:0000313" key="11">
    <source>
        <dbReference type="Proteomes" id="UP001153148"/>
    </source>
</evidence>
<dbReference type="InterPro" id="IPR000203">
    <property type="entry name" value="GPS"/>
</dbReference>
<feature type="transmembrane region" description="Helical" evidence="7">
    <location>
        <begin position="288"/>
        <end position="307"/>
    </location>
</feature>
<dbReference type="CDD" id="cd15040">
    <property type="entry name" value="7tmB2_Adhesion"/>
    <property type="match status" value="1"/>
</dbReference>
<dbReference type="InterPro" id="IPR046338">
    <property type="entry name" value="GAIN_dom_sf"/>
</dbReference>
<feature type="transmembrane region" description="Helical" evidence="7">
    <location>
        <begin position="450"/>
        <end position="474"/>
    </location>
</feature>
<evidence type="ECO:0000256" key="1">
    <source>
        <dbReference type="ARBA" id="ARBA00004141"/>
    </source>
</evidence>
<evidence type="ECO:0000256" key="4">
    <source>
        <dbReference type="ARBA" id="ARBA00023136"/>
    </source>
</evidence>
<comment type="caution">
    <text evidence="10">The sequence shown here is derived from an EMBL/GenBank/DDBJ whole genome shotgun (WGS) entry which is preliminary data.</text>
</comment>
<feature type="transmembrane region" description="Helical" evidence="7">
    <location>
        <begin position="363"/>
        <end position="384"/>
    </location>
</feature>
<dbReference type="Gene3D" id="1.20.1070.10">
    <property type="entry name" value="Rhodopsin 7-helix transmembrane proteins"/>
    <property type="match status" value="1"/>
</dbReference>